<name>A0A7X3GZ69_9GAMM</name>
<dbReference type="AlphaFoldDB" id="A0A7X3GZ69"/>
<comment type="caution">
    <text evidence="3">The sequence shown here is derived from an EMBL/GenBank/DDBJ whole genome shotgun (WGS) entry which is preliminary data.</text>
</comment>
<keyword evidence="2" id="KW-0732">Signal</keyword>
<sequence>MKHILKAAALVGTFSLLSGMAVAEQPGEDIDPNGGVDSANDPTDVPYDPEARGEVNPDEPVLDPEGGVDSANDPDDAMIDPQSKVENGEVVPDSGVDSANDPDD</sequence>
<reference evidence="3 4" key="1">
    <citation type="submission" date="2019-12" db="EMBL/GenBank/DDBJ databases">
        <title>Halomonas rutogse sp. nov. isolated from two lakes on Tibetan Plateau.</title>
        <authorList>
            <person name="Gao P."/>
        </authorList>
    </citation>
    <scope>NUCLEOTIDE SEQUENCE [LARGE SCALE GENOMIC DNA]</scope>
    <source>
        <strain evidence="3 4">ZH2S</strain>
    </source>
</reference>
<evidence type="ECO:0000256" key="1">
    <source>
        <dbReference type="SAM" id="MobiDB-lite"/>
    </source>
</evidence>
<accession>A0A7X3GZ69</accession>
<feature type="chain" id="PRO_5031156252" evidence="2">
    <location>
        <begin position="24"/>
        <end position="104"/>
    </location>
</feature>
<dbReference type="Proteomes" id="UP000437638">
    <property type="component" value="Unassembled WGS sequence"/>
</dbReference>
<keyword evidence="4" id="KW-1185">Reference proteome</keyword>
<feature type="region of interest" description="Disordered" evidence="1">
    <location>
        <begin position="25"/>
        <end position="104"/>
    </location>
</feature>
<proteinExistence type="predicted"/>
<dbReference type="RefSeq" id="WP_160417792.1">
    <property type="nucleotide sequence ID" value="NZ_WTKP01000003.1"/>
</dbReference>
<protein>
    <submittedName>
        <fullName evidence="3">Uncharacterized protein</fullName>
    </submittedName>
</protein>
<feature type="signal peptide" evidence="2">
    <location>
        <begin position="1"/>
        <end position="23"/>
    </location>
</feature>
<gene>
    <name evidence="3" type="ORF">GPM19_05005</name>
</gene>
<dbReference type="EMBL" id="WTKP01000003">
    <property type="protein sequence ID" value="MWJ27572.1"/>
    <property type="molecule type" value="Genomic_DNA"/>
</dbReference>
<evidence type="ECO:0000256" key="2">
    <source>
        <dbReference type="SAM" id="SignalP"/>
    </source>
</evidence>
<evidence type="ECO:0000313" key="4">
    <source>
        <dbReference type="Proteomes" id="UP000437638"/>
    </source>
</evidence>
<evidence type="ECO:0000313" key="3">
    <source>
        <dbReference type="EMBL" id="MWJ27572.1"/>
    </source>
</evidence>
<organism evidence="3 4">
    <name type="scientific">Vreelandella zhuhanensis</name>
    <dbReference type="NCBI Taxonomy" id="2684210"/>
    <lineage>
        <taxon>Bacteria</taxon>
        <taxon>Pseudomonadati</taxon>
        <taxon>Pseudomonadota</taxon>
        <taxon>Gammaproteobacteria</taxon>
        <taxon>Oceanospirillales</taxon>
        <taxon>Halomonadaceae</taxon>
        <taxon>Vreelandella</taxon>
    </lineage>
</organism>